<feature type="region of interest" description="Disordered" evidence="1">
    <location>
        <begin position="1"/>
        <end position="21"/>
    </location>
</feature>
<proteinExistence type="predicted"/>
<accession>M1DSY3</accession>
<dbReference type="InParanoid" id="M1DSY3"/>
<dbReference type="HOGENOM" id="CLU_029307_1_1_1"/>
<sequence>MSCKTRRDEYTFSASPNGRELNGYIKDKGQILAKDFSEPEDEQHLIHRQNRLRDRPQSTPIRVTSAATPPTTESVPNPAPPSVAPALPVAPPPPRLLNRLKGDGLRTILEEKLLFVEVLECNHAEVLDTLKYHELEPFTRPRGHYIPSWVREFYFAYGELVPRNKKKASEFRPVKSVMVRGKEVECHNKYIDVVLGRLLYSVLPYHGLPIVPSLDDLKGWLAPLISGITPMWLGAGASIEKSDMNIASRVPWDPASDIEVTLFSSTNIRCIEAEFPREEVDRRRASPTDTSLEVDVDSLPAEASSSTPASEPSDSGRSRGLPLASMRVAKLERVTGQGTTGTMGRGALDRPYKWP</sequence>
<reference evidence="4" key="1">
    <citation type="journal article" date="2011" name="Nature">
        <title>Genome sequence and analysis of the tuber crop potato.</title>
        <authorList>
            <consortium name="The Potato Genome Sequencing Consortium"/>
        </authorList>
    </citation>
    <scope>NUCLEOTIDE SEQUENCE [LARGE SCALE GENOMIC DNA]</scope>
    <source>
        <strain evidence="4">cv. DM1-3 516 R44</strain>
    </source>
</reference>
<feature type="region of interest" description="Disordered" evidence="1">
    <location>
        <begin position="279"/>
        <end position="355"/>
    </location>
</feature>
<dbReference type="PaxDb" id="4113-PGSC0003DMT400093890"/>
<dbReference type="EnsemblPlants" id="PGSC0003DMT400093890">
    <property type="protein sequence ID" value="PGSC0003DMT400093890"/>
    <property type="gene ID" value="PGSC0003DMG400043461"/>
</dbReference>
<feature type="compositionally biased region" description="Basic and acidic residues" evidence="1">
    <location>
        <begin position="1"/>
        <end position="10"/>
    </location>
</feature>
<dbReference type="PANTHER" id="PTHR33180">
    <property type="entry name" value="PHOTOSYSTEM II CP43 REACTION CENTER PROTEIN"/>
    <property type="match status" value="1"/>
</dbReference>
<feature type="compositionally biased region" description="Low complexity" evidence="1">
    <location>
        <begin position="298"/>
        <end position="315"/>
    </location>
</feature>
<name>M1DSY3_SOLTU</name>
<feature type="compositionally biased region" description="Pro residues" evidence="1">
    <location>
        <begin position="77"/>
        <end position="92"/>
    </location>
</feature>
<feature type="domain" description="Putative plant transposon protein" evidence="2">
    <location>
        <begin position="133"/>
        <end position="250"/>
    </location>
</feature>
<evidence type="ECO:0000313" key="3">
    <source>
        <dbReference type="EnsemblPlants" id="PGSC0003DMT400093890"/>
    </source>
</evidence>
<dbReference type="GO" id="GO:0009579">
    <property type="term" value="C:thylakoid"/>
    <property type="evidence" value="ECO:0000318"/>
    <property type="project" value="GO_Central"/>
</dbReference>
<evidence type="ECO:0000256" key="1">
    <source>
        <dbReference type="SAM" id="MobiDB-lite"/>
    </source>
</evidence>
<protein>
    <recommendedName>
        <fullName evidence="2">Putative plant transposon protein domain-containing protein</fullName>
    </recommendedName>
</protein>
<dbReference type="Gramene" id="PGSC0003DMT400093890">
    <property type="protein sequence ID" value="PGSC0003DMT400093890"/>
    <property type="gene ID" value="PGSC0003DMG400043461"/>
</dbReference>
<dbReference type="PANTHER" id="PTHR33180:SF31">
    <property type="entry name" value="POLYPROTEIN PROTEIN"/>
    <property type="match status" value="1"/>
</dbReference>
<evidence type="ECO:0000313" key="4">
    <source>
        <dbReference type="Proteomes" id="UP000011115"/>
    </source>
</evidence>
<dbReference type="GO" id="GO:0009523">
    <property type="term" value="C:photosystem II"/>
    <property type="evidence" value="ECO:0000318"/>
    <property type="project" value="GO_Central"/>
</dbReference>
<evidence type="ECO:0000259" key="2">
    <source>
        <dbReference type="Pfam" id="PF20167"/>
    </source>
</evidence>
<dbReference type="Pfam" id="PF20167">
    <property type="entry name" value="Transposase_32"/>
    <property type="match status" value="1"/>
</dbReference>
<organism evidence="3 4">
    <name type="scientific">Solanum tuberosum</name>
    <name type="common">Potato</name>
    <dbReference type="NCBI Taxonomy" id="4113"/>
    <lineage>
        <taxon>Eukaryota</taxon>
        <taxon>Viridiplantae</taxon>
        <taxon>Streptophyta</taxon>
        <taxon>Embryophyta</taxon>
        <taxon>Tracheophyta</taxon>
        <taxon>Spermatophyta</taxon>
        <taxon>Magnoliopsida</taxon>
        <taxon>eudicotyledons</taxon>
        <taxon>Gunneridae</taxon>
        <taxon>Pentapetalae</taxon>
        <taxon>asterids</taxon>
        <taxon>lamiids</taxon>
        <taxon>Solanales</taxon>
        <taxon>Solanaceae</taxon>
        <taxon>Solanoideae</taxon>
        <taxon>Solaneae</taxon>
        <taxon>Solanum</taxon>
    </lineage>
</organism>
<dbReference type="InterPro" id="IPR046796">
    <property type="entry name" value="Transposase_32_dom"/>
</dbReference>
<feature type="region of interest" description="Disordered" evidence="1">
    <location>
        <begin position="35"/>
        <end position="92"/>
    </location>
</feature>
<dbReference type="AlphaFoldDB" id="M1DSY3"/>
<reference evidence="3" key="2">
    <citation type="submission" date="2015-06" db="UniProtKB">
        <authorList>
            <consortium name="EnsemblPlants"/>
        </authorList>
    </citation>
    <scope>IDENTIFICATION</scope>
    <source>
        <strain evidence="3">DM1-3 516 R44</strain>
    </source>
</reference>
<feature type="compositionally biased region" description="Polar residues" evidence="1">
    <location>
        <begin position="57"/>
        <end position="73"/>
    </location>
</feature>
<keyword evidence="4" id="KW-1185">Reference proteome</keyword>
<dbReference type="Proteomes" id="UP000011115">
    <property type="component" value="Unassembled WGS sequence"/>
</dbReference>